<dbReference type="RefSeq" id="WP_283076875.1">
    <property type="nucleotide sequence ID" value="NZ_CP121671.1"/>
</dbReference>
<gene>
    <name evidence="2" type="ORF">P9989_00130</name>
</gene>
<feature type="region of interest" description="Disordered" evidence="1">
    <location>
        <begin position="139"/>
        <end position="166"/>
    </location>
</feature>
<evidence type="ECO:0000313" key="3">
    <source>
        <dbReference type="Proteomes" id="UP001221597"/>
    </source>
</evidence>
<evidence type="ECO:0000313" key="2">
    <source>
        <dbReference type="EMBL" id="WFT74882.1"/>
    </source>
</evidence>
<reference evidence="2 3" key="1">
    <citation type="submission" date="2023-04" db="EMBL/GenBank/DDBJ databases">
        <title>Genome sequence of Halobacillus naozhouensis KACC 21980.</title>
        <authorList>
            <person name="Kim S."/>
            <person name="Heo J."/>
            <person name="Kwon S.-W."/>
        </authorList>
    </citation>
    <scope>NUCLEOTIDE SEQUENCE [LARGE SCALE GENOMIC DNA]</scope>
    <source>
        <strain evidence="2 3">KCTC 13234</strain>
    </source>
</reference>
<dbReference type="EMBL" id="CP121671">
    <property type="protein sequence ID" value="WFT74882.1"/>
    <property type="molecule type" value="Genomic_DNA"/>
</dbReference>
<keyword evidence="3" id="KW-1185">Reference proteome</keyword>
<sequence length="223" mass="26025">MNNYRDPGTGAIEFAREYVQGLDELEALSVINSLLNGELHDSTDKRIKRCNYCGYHYKDNTRPNNAKVCSHECREARKVINRTRKRRTAKPPKPTKKDIYYVKAPDGYDFWINEREMLKYFDNRETVFDDKKIEQIAAAKHRKESMGGKKTPKYTSSYQGDEKGAGTDHRVNVRFVENKEARKPGEVITTKIDPEEVKAYLIEEYGEHKLFTGRETIRTIKKH</sequence>
<accession>A0ABY8IXA8</accession>
<proteinExistence type="predicted"/>
<evidence type="ECO:0000256" key="1">
    <source>
        <dbReference type="SAM" id="MobiDB-lite"/>
    </source>
</evidence>
<protein>
    <submittedName>
        <fullName evidence="2">Uncharacterized protein</fullName>
    </submittedName>
</protein>
<dbReference type="Proteomes" id="UP001221597">
    <property type="component" value="Chromosome"/>
</dbReference>
<name>A0ABY8IXA8_9BACI</name>
<organism evidence="2 3">
    <name type="scientific">Halobacillus naozhouensis</name>
    <dbReference type="NCBI Taxonomy" id="554880"/>
    <lineage>
        <taxon>Bacteria</taxon>
        <taxon>Bacillati</taxon>
        <taxon>Bacillota</taxon>
        <taxon>Bacilli</taxon>
        <taxon>Bacillales</taxon>
        <taxon>Bacillaceae</taxon>
        <taxon>Halobacillus</taxon>
    </lineage>
</organism>